<dbReference type="Gene3D" id="3.40.50.300">
    <property type="entry name" value="P-loop containing nucleotide triphosphate hydrolases"/>
    <property type="match status" value="1"/>
</dbReference>
<dbReference type="Proteomes" id="UP000501780">
    <property type="component" value="Chromosome"/>
</dbReference>
<dbReference type="InterPro" id="IPR014907">
    <property type="entry name" value="BT4734-like_N"/>
</dbReference>
<organism evidence="2 3">
    <name type="scientific">Bacteroides faecium</name>
    <dbReference type="NCBI Taxonomy" id="2715212"/>
    <lineage>
        <taxon>Bacteria</taxon>
        <taxon>Pseudomonadati</taxon>
        <taxon>Bacteroidota</taxon>
        <taxon>Bacteroidia</taxon>
        <taxon>Bacteroidales</taxon>
        <taxon>Bacteroidaceae</taxon>
        <taxon>Bacteroides</taxon>
    </lineage>
</organism>
<gene>
    <name evidence="2" type="ORF">BacF7301_20165</name>
</gene>
<keyword evidence="3" id="KW-1185">Reference proteome</keyword>
<dbReference type="PROSITE" id="PS51199">
    <property type="entry name" value="SF4_HELICASE"/>
    <property type="match status" value="1"/>
</dbReference>
<evidence type="ECO:0000313" key="3">
    <source>
        <dbReference type="Proteomes" id="UP000501780"/>
    </source>
</evidence>
<proteinExistence type="predicted"/>
<dbReference type="EMBL" id="CP050831">
    <property type="protein sequence ID" value="QIU96322.1"/>
    <property type="molecule type" value="Genomic_DNA"/>
</dbReference>
<reference evidence="2 3" key="1">
    <citation type="submission" date="2020-03" db="EMBL/GenBank/DDBJ databases">
        <title>Genomic analysis of Bacteroides faecium CBA7301.</title>
        <authorList>
            <person name="Kim J."/>
            <person name="Roh S.W."/>
        </authorList>
    </citation>
    <scope>NUCLEOTIDE SEQUENCE [LARGE SCALE GENOMIC DNA]</scope>
    <source>
        <strain evidence="2 3">CBA7301</strain>
    </source>
</reference>
<feature type="domain" description="SF4 helicase" evidence="1">
    <location>
        <begin position="24"/>
        <end position="274"/>
    </location>
</feature>
<dbReference type="GO" id="GO:0043139">
    <property type="term" value="F:5'-3' DNA helicase activity"/>
    <property type="evidence" value="ECO:0007669"/>
    <property type="project" value="InterPro"/>
</dbReference>
<name>A0A6H0KSK1_9BACE</name>
<protein>
    <submittedName>
        <fullName evidence="2">AAA family ATPase</fullName>
    </submittedName>
</protein>
<dbReference type="InterPro" id="IPR027032">
    <property type="entry name" value="Twinkle-like"/>
</dbReference>
<dbReference type="GO" id="GO:0016817">
    <property type="term" value="F:hydrolase activity, acting on acid anhydrides"/>
    <property type="evidence" value="ECO:0007669"/>
    <property type="project" value="InterPro"/>
</dbReference>
<dbReference type="AlphaFoldDB" id="A0A6H0KSK1"/>
<dbReference type="KEGG" id="bfc:BacF7301_20165"/>
<evidence type="ECO:0000259" key="1">
    <source>
        <dbReference type="PROSITE" id="PS51199"/>
    </source>
</evidence>
<accession>A0A6H0KSK1</accession>
<evidence type="ECO:0000313" key="2">
    <source>
        <dbReference type="EMBL" id="QIU96322.1"/>
    </source>
</evidence>
<dbReference type="SUPFAM" id="SSF52540">
    <property type="entry name" value="P-loop containing nucleoside triphosphate hydrolases"/>
    <property type="match status" value="1"/>
</dbReference>
<dbReference type="GO" id="GO:0003697">
    <property type="term" value="F:single-stranded DNA binding"/>
    <property type="evidence" value="ECO:0007669"/>
    <property type="project" value="InterPro"/>
</dbReference>
<dbReference type="PANTHER" id="PTHR12873">
    <property type="entry name" value="T7-LIKE MITOCHONDRIAL DNA HELICASE"/>
    <property type="match status" value="1"/>
</dbReference>
<dbReference type="PANTHER" id="PTHR12873:SF0">
    <property type="entry name" value="TWINKLE MTDNA HELICASE"/>
    <property type="match status" value="1"/>
</dbReference>
<sequence>METINFNNTYSYEQILKSLIDLSKNGLPTGYNMGISELDEMFRIDKGKLITLTGIPNLGKSEFTDFICTQFNKLYGFKTLFFSAEDDLNTHVAKIITKYTNKEFKNTQNEEIEKQAKYMYENFIFIDYNKVYTVNALLEEAEKQIIEQNIDILVIDPFNKLEADKDYNVNMTDYISKFLDKLLRLTKKYNIITLLVAHPKKMNEGIIPSPYDISDSAHFFNKSDYCITVHGNKANYSTIIKVDKVKYKHLGSCGQIELYYDDLSGNFYYDDRFNERKYIHKDFDMTPKGNYSRSNELLNIDVDTFNCIADVQPKQKKLIDILTLNDDEKANQIITQIRSEKDESKQKELKKNLPNYCINATFNSTRKKDNIKALTGLLYIDIDAKDNTSIIKNVPDILRNISNILFFKRSCRGSGYTAIVPYNTNLKIDDVWHSIDTDFKKLGVEIDKSTKNVDRVTFYSYDTDFYINDNVETYNKCISNTVSSNFKVSENSKNDTQKVVVNPPNNIVNNKDSYKNREYLNKLIGYLNDTKKSLDNGNYAAWGKICLALISEFKEKGLYYFLMLSQNYKGFNKDETTEFYNKYLDSYSDNNDVTFATIKHYAMLVGFKE</sequence>
<dbReference type="Pfam" id="PF08800">
    <property type="entry name" value="BT4734-like_N"/>
    <property type="match status" value="1"/>
</dbReference>
<dbReference type="InterPro" id="IPR007694">
    <property type="entry name" value="DNA_helicase_DnaB-like_C"/>
</dbReference>
<dbReference type="GO" id="GO:0005524">
    <property type="term" value="F:ATP binding"/>
    <property type="evidence" value="ECO:0007669"/>
    <property type="project" value="InterPro"/>
</dbReference>
<dbReference type="GO" id="GO:0006260">
    <property type="term" value="P:DNA replication"/>
    <property type="evidence" value="ECO:0007669"/>
    <property type="project" value="InterPro"/>
</dbReference>
<dbReference type="InterPro" id="IPR027417">
    <property type="entry name" value="P-loop_NTPase"/>
</dbReference>
<dbReference type="Pfam" id="PF03796">
    <property type="entry name" value="DnaB_C"/>
    <property type="match status" value="1"/>
</dbReference>
<dbReference type="RefSeq" id="WP_167965651.1">
    <property type="nucleotide sequence ID" value="NZ_CP050831.1"/>
</dbReference>